<dbReference type="InterPro" id="IPR000923">
    <property type="entry name" value="BlueCu_1"/>
</dbReference>
<protein>
    <submittedName>
        <fullName evidence="8">Azurin</fullName>
    </submittedName>
</protein>
<dbReference type="PROSITE" id="PS00196">
    <property type="entry name" value="COPPER_BLUE"/>
    <property type="match status" value="1"/>
</dbReference>
<gene>
    <name evidence="8" type="primary">azu</name>
    <name evidence="8" type="ORF">G7034_08895</name>
</gene>
<proteinExistence type="predicted"/>
<evidence type="ECO:0000256" key="3">
    <source>
        <dbReference type="ARBA" id="ARBA00022982"/>
    </source>
</evidence>
<evidence type="ECO:0000313" key="9">
    <source>
        <dbReference type="Proteomes" id="UP000643701"/>
    </source>
</evidence>
<keyword evidence="1" id="KW-0813">Transport</keyword>
<organism evidence="8 9">
    <name type="scientific">Psychroflexus maritimus</name>
    <dbReference type="NCBI Taxonomy" id="2714865"/>
    <lineage>
        <taxon>Bacteria</taxon>
        <taxon>Pseudomonadati</taxon>
        <taxon>Bacteroidota</taxon>
        <taxon>Flavobacteriia</taxon>
        <taxon>Flavobacteriales</taxon>
        <taxon>Flavobacteriaceae</taxon>
        <taxon>Psychroflexus</taxon>
    </lineage>
</organism>
<evidence type="ECO:0000259" key="7">
    <source>
        <dbReference type="Pfam" id="PF00127"/>
    </source>
</evidence>
<comment type="caution">
    <text evidence="8">The sequence shown here is derived from an EMBL/GenBank/DDBJ whole genome shotgun (WGS) entry which is preliminary data.</text>
</comment>
<feature type="chain" id="PRO_5038134220" evidence="6">
    <location>
        <begin position="21"/>
        <end position="181"/>
    </location>
</feature>
<dbReference type="Gene3D" id="2.60.40.420">
    <property type="entry name" value="Cupredoxins - blue copper proteins"/>
    <property type="match status" value="1"/>
</dbReference>
<feature type="signal peptide" evidence="6">
    <location>
        <begin position="1"/>
        <end position="20"/>
    </location>
</feature>
<dbReference type="Pfam" id="PF00127">
    <property type="entry name" value="Copper-bind"/>
    <property type="match status" value="1"/>
</dbReference>
<evidence type="ECO:0000256" key="5">
    <source>
        <dbReference type="SAM" id="MobiDB-lite"/>
    </source>
</evidence>
<dbReference type="InterPro" id="IPR050845">
    <property type="entry name" value="Cu-binding_ET"/>
</dbReference>
<evidence type="ECO:0000256" key="4">
    <source>
        <dbReference type="ARBA" id="ARBA00023008"/>
    </source>
</evidence>
<dbReference type="EMBL" id="JAANAS010000061">
    <property type="protein sequence ID" value="NGZ90371.1"/>
    <property type="molecule type" value="Genomic_DNA"/>
</dbReference>
<dbReference type="InterPro" id="IPR014068">
    <property type="entry name" value="Azurin"/>
</dbReference>
<dbReference type="AlphaFoldDB" id="A0A967AE26"/>
<dbReference type="PROSITE" id="PS51257">
    <property type="entry name" value="PROKAR_LIPOPROTEIN"/>
    <property type="match status" value="1"/>
</dbReference>
<feature type="region of interest" description="Disordered" evidence="5">
    <location>
        <begin position="25"/>
        <end position="55"/>
    </location>
</feature>
<keyword evidence="6" id="KW-0732">Signal</keyword>
<dbReference type="GO" id="GO:0005507">
    <property type="term" value="F:copper ion binding"/>
    <property type="evidence" value="ECO:0007669"/>
    <property type="project" value="InterPro"/>
</dbReference>
<feature type="domain" description="Blue (type 1) copper" evidence="7">
    <location>
        <begin position="64"/>
        <end position="181"/>
    </location>
</feature>
<keyword evidence="9" id="KW-1185">Reference proteome</keyword>
<name>A0A967AE26_9FLAO</name>
<dbReference type="GO" id="GO:0009055">
    <property type="term" value="F:electron transfer activity"/>
    <property type="evidence" value="ECO:0007669"/>
    <property type="project" value="InterPro"/>
</dbReference>
<evidence type="ECO:0000256" key="2">
    <source>
        <dbReference type="ARBA" id="ARBA00022723"/>
    </source>
</evidence>
<keyword evidence="2" id="KW-0479">Metal-binding</keyword>
<dbReference type="CDD" id="cd13922">
    <property type="entry name" value="Azurin"/>
    <property type="match status" value="1"/>
</dbReference>
<keyword evidence="4" id="KW-0186">Copper</keyword>
<dbReference type="Proteomes" id="UP000643701">
    <property type="component" value="Unassembled WGS sequence"/>
</dbReference>
<dbReference type="PANTHER" id="PTHR38439">
    <property type="entry name" value="AURACYANIN-B"/>
    <property type="match status" value="1"/>
</dbReference>
<evidence type="ECO:0000256" key="1">
    <source>
        <dbReference type="ARBA" id="ARBA00022448"/>
    </source>
</evidence>
<sequence>MKIVKLTMTMLLAVSLIACGDEQKKDENESKVSIGSQTEEREATPENTEESSDDELGLVELSLEGSDQMKFNKNQFKVKAGSEVKLTLTHTGQMSKEAMGHNFVLLNQGVDMMEFGERAAGAANNGYIPEDAGDDIIAHTDMIGGGESASVTFKAPEKGEYDFICSFPGHVALMKGKFIVE</sequence>
<keyword evidence="3" id="KW-0249">Electron transport</keyword>
<dbReference type="PANTHER" id="PTHR38439:SF2">
    <property type="entry name" value="OUTER MEMBRANE PROTEIN H.8"/>
    <property type="match status" value="1"/>
</dbReference>
<dbReference type="InterPro" id="IPR028871">
    <property type="entry name" value="BlueCu_1_BS"/>
</dbReference>
<accession>A0A967AE26</accession>
<dbReference type="InterPro" id="IPR008972">
    <property type="entry name" value="Cupredoxin"/>
</dbReference>
<dbReference type="SUPFAM" id="SSF49503">
    <property type="entry name" value="Cupredoxins"/>
    <property type="match status" value="1"/>
</dbReference>
<dbReference type="RefSeq" id="WP_166400616.1">
    <property type="nucleotide sequence ID" value="NZ_JAANAS010000061.1"/>
</dbReference>
<evidence type="ECO:0000256" key="6">
    <source>
        <dbReference type="SAM" id="SignalP"/>
    </source>
</evidence>
<dbReference type="NCBIfam" id="TIGR02695">
    <property type="entry name" value="azurin"/>
    <property type="match status" value="1"/>
</dbReference>
<evidence type="ECO:0000313" key="8">
    <source>
        <dbReference type="EMBL" id="NGZ90371.1"/>
    </source>
</evidence>
<reference evidence="8" key="1">
    <citation type="submission" date="2020-03" db="EMBL/GenBank/DDBJ databases">
        <title>Psychroflexus Maritimus sp. nov., isolate from marine sediment.</title>
        <authorList>
            <person name="Zhong Y.-L."/>
        </authorList>
    </citation>
    <scope>NUCLEOTIDE SEQUENCE</scope>
    <source>
        <strain evidence="8">C1</strain>
    </source>
</reference>